<dbReference type="Gene3D" id="3.40.1580.10">
    <property type="entry name" value="SMI1/KNR4-like"/>
    <property type="match status" value="1"/>
</dbReference>
<accession>A0A0R1TNZ4</accession>
<evidence type="ECO:0000259" key="1">
    <source>
        <dbReference type="SMART" id="SM00860"/>
    </source>
</evidence>
<proteinExistence type="predicted"/>
<dbReference type="InterPro" id="IPR018958">
    <property type="entry name" value="Knr4/Smi1-like_dom"/>
</dbReference>
<gene>
    <name evidence="2" type="ORF">FC36_GL000736</name>
</gene>
<feature type="domain" description="Knr4/Smi1-like" evidence="1">
    <location>
        <begin position="11"/>
        <end position="131"/>
    </location>
</feature>
<evidence type="ECO:0000313" key="3">
    <source>
        <dbReference type="Proteomes" id="UP000051048"/>
    </source>
</evidence>
<evidence type="ECO:0000313" key="2">
    <source>
        <dbReference type="EMBL" id="KRL83169.1"/>
    </source>
</evidence>
<organism evidence="2 3">
    <name type="scientific">Ligilactobacillus equi DSM 15833 = JCM 10991</name>
    <dbReference type="NCBI Taxonomy" id="1423740"/>
    <lineage>
        <taxon>Bacteria</taxon>
        <taxon>Bacillati</taxon>
        <taxon>Bacillota</taxon>
        <taxon>Bacilli</taxon>
        <taxon>Lactobacillales</taxon>
        <taxon>Lactobacillaceae</taxon>
        <taxon>Ligilactobacillus</taxon>
    </lineage>
</organism>
<comment type="caution">
    <text evidence="2">The sequence shown here is derived from an EMBL/GenBank/DDBJ whole genome shotgun (WGS) entry which is preliminary data.</text>
</comment>
<dbReference type="Pfam" id="PF14568">
    <property type="entry name" value="SUKH_6"/>
    <property type="match status" value="1"/>
</dbReference>
<dbReference type="SUPFAM" id="SSF160631">
    <property type="entry name" value="SMI1/KNR4-like"/>
    <property type="match status" value="1"/>
</dbReference>
<dbReference type="OrthoDB" id="8657476at2"/>
<dbReference type="STRING" id="1423740.FC36_GL000736"/>
<sequence length="134" mass="15980">MEWKFIKNLTNADSYIDEAEEKFRITFPKEYRDIVKVYNGGRPRPGIIKLKDNFELIVDSFNSLNKNDRENIYNVNNIDSNFFKQKYVAFAMDPFGNLFGFYRNSSDIGYYNHDKNQVKIIARDFNEFMSLLEK</sequence>
<dbReference type="EMBL" id="AZFH01000015">
    <property type="protein sequence ID" value="KRL83169.1"/>
    <property type="molecule type" value="Genomic_DNA"/>
</dbReference>
<protein>
    <recommendedName>
        <fullName evidence="1">Knr4/Smi1-like domain-containing protein</fullName>
    </recommendedName>
</protein>
<dbReference type="SMART" id="SM00860">
    <property type="entry name" value="SMI1_KNR4"/>
    <property type="match status" value="1"/>
</dbReference>
<name>A0A0R1TNZ4_9LACO</name>
<dbReference type="AlphaFoldDB" id="A0A0R1TNZ4"/>
<dbReference type="PATRIC" id="fig|1423740.3.peg.783"/>
<reference evidence="2 3" key="1">
    <citation type="journal article" date="2015" name="Genome Announc.">
        <title>Expanding the biotechnology potential of lactobacilli through comparative genomics of 213 strains and associated genera.</title>
        <authorList>
            <person name="Sun Z."/>
            <person name="Harris H.M."/>
            <person name="McCann A."/>
            <person name="Guo C."/>
            <person name="Argimon S."/>
            <person name="Zhang W."/>
            <person name="Yang X."/>
            <person name="Jeffery I.B."/>
            <person name="Cooney J.C."/>
            <person name="Kagawa T.F."/>
            <person name="Liu W."/>
            <person name="Song Y."/>
            <person name="Salvetti E."/>
            <person name="Wrobel A."/>
            <person name="Rasinkangas P."/>
            <person name="Parkhill J."/>
            <person name="Rea M.C."/>
            <person name="O'Sullivan O."/>
            <person name="Ritari J."/>
            <person name="Douillard F.P."/>
            <person name="Paul Ross R."/>
            <person name="Yang R."/>
            <person name="Briner A.E."/>
            <person name="Felis G.E."/>
            <person name="de Vos W.M."/>
            <person name="Barrangou R."/>
            <person name="Klaenhammer T.R."/>
            <person name="Caufield P.W."/>
            <person name="Cui Y."/>
            <person name="Zhang H."/>
            <person name="O'Toole P.W."/>
        </authorList>
    </citation>
    <scope>NUCLEOTIDE SEQUENCE [LARGE SCALE GENOMIC DNA]</scope>
    <source>
        <strain evidence="2 3">DSM 15833</strain>
    </source>
</reference>
<dbReference type="Proteomes" id="UP000051048">
    <property type="component" value="Unassembled WGS sequence"/>
</dbReference>
<dbReference type="InterPro" id="IPR037883">
    <property type="entry name" value="Knr4/Smi1-like_sf"/>
</dbReference>
<dbReference type="RefSeq" id="WP_025020913.1">
    <property type="nucleotide sequence ID" value="NZ_AZFH01000015.1"/>
</dbReference>